<dbReference type="KEGG" id="mfe:Mefer_1032"/>
<name>C7P8G8_METFA</name>
<sequence>MDRLPYEIVSTIFRKAILHYVLIRGTTYPQSLSENLNISKGLSSSFLRLCSALNIMKRERVGHKVLYSFTSKGLAILKRLAPEIFDLSFSNVFERLPKKKIATKYYPIDKIGFEIKWKEDKLGGMTFSFFDSNGEHLGDVFRSNKGYWWCVICQSDSCKHVDYLKKFYNTLKNKNQ</sequence>
<dbReference type="Gene3D" id="1.10.10.10">
    <property type="entry name" value="Winged helix-like DNA-binding domain superfamily/Winged helix DNA-binding domain"/>
    <property type="match status" value="1"/>
</dbReference>
<reference evidence="1" key="1">
    <citation type="submission" date="2009-08" db="EMBL/GenBank/DDBJ databases">
        <title>Complete sequence of chromosome of Methanocaldococcus fervens AG86.</title>
        <authorList>
            <consortium name="US DOE Joint Genome Institute"/>
            <person name="Lucas S."/>
            <person name="Copeland A."/>
            <person name="Lapidus A."/>
            <person name="Glavina del Rio T."/>
            <person name="Tice H."/>
            <person name="Bruce D."/>
            <person name="Goodwin L."/>
            <person name="Pitluck S."/>
            <person name="Chertkov O."/>
            <person name="Detter J.C."/>
            <person name="Han C."/>
            <person name="Tapia R."/>
            <person name="Larimer F."/>
            <person name="Land M."/>
            <person name="Hauser L."/>
            <person name="Kyrpides N."/>
            <person name="Ovchinnikova G."/>
            <person name="Lupa-Sieprawska M."/>
            <person name="Whitman W.B."/>
        </authorList>
    </citation>
    <scope>NUCLEOTIDE SEQUENCE [LARGE SCALE GENOMIC DNA]</scope>
    <source>
        <strain evidence="1">AG86</strain>
    </source>
</reference>
<keyword evidence="2" id="KW-1185">Reference proteome</keyword>
<dbReference type="InterPro" id="IPR036388">
    <property type="entry name" value="WH-like_DNA-bd_sf"/>
</dbReference>
<dbReference type="eggNOG" id="arCOG05050">
    <property type="taxonomic scope" value="Archaea"/>
</dbReference>
<proteinExistence type="predicted"/>
<dbReference type="AlphaFoldDB" id="C7P8G8"/>
<dbReference type="EMBL" id="CP001696">
    <property type="protein sequence ID" value="ACV24850.1"/>
    <property type="molecule type" value="Genomic_DNA"/>
</dbReference>
<dbReference type="OrthoDB" id="60268at2157"/>
<protein>
    <submittedName>
        <fullName evidence="1">Uncharacterized protein</fullName>
    </submittedName>
</protein>
<dbReference type="InterPro" id="IPR036390">
    <property type="entry name" value="WH_DNA-bd_sf"/>
</dbReference>
<dbReference type="SUPFAM" id="SSF46785">
    <property type="entry name" value="Winged helix' DNA-binding domain"/>
    <property type="match status" value="1"/>
</dbReference>
<gene>
    <name evidence="1" type="ordered locus">Mefer_1032</name>
</gene>
<dbReference type="HOGENOM" id="CLU_1551839_0_0_2"/>
<evidence type="ECO:0000313" key="2">
    <source>
        <dbReference type="Proteomes" id="UP000001495"/>
    </source>
</evidence>
<accession>C7P8G8</accession>
<dbReference type="RefSeq" id="WP_015791587.1">
    <property type="nucleotide sequence ID" value="NC_013156.1"/>
</dbReference>
<dbReference type="Proteomes" id="UP000001495">
    <property type="component" value="Chromosome"/>
</dbReference>
<evidence type="ECO:0000313" key="1">
    <source>
        <dbReference type="EMBL" id="ACV24850.1"/>
    </source>
</evidence>
<organism evidence="1 2">
    <name type="scientific">Methanocaldococcus fervens (strain DSM 4213 / JCM 15782 / AG86)</name>
    <name type="common">Methanococcus fervens</name>
    <dbReference type="NCBI Taxonomy" id="573064"/>
    <lineage>
        <taxon>Archaea</taxon>
        <taxon>Methanobacteriati</taxon>
        <taxon>Methanobacteriota</taxon>
        <taxon>Methanomada group</taxon>
        <taxon>Methanococci</taxon>
        <taxon>Methanococcales</taxon>
        <taxon>Methanocaldococcaceae</taxon>
        <taxon>Methanocaldococcus</taxon>
    </lineage>
</organism>
<dbReference type="GeneID" id="8365722"/>